<dbReference type="InterPro" id="IPR038718">
    <property type="entry name" value="SNF2-like_sf"/>
</dbReference>
<feature type="domain" description="SWIM-type" evidence="3">
    <location>
        <begin position="71"/>
        <end position="107"/>
    </location>
</feature>
<dbReference type="RefSeq" id="WP_106293252.1">
    <property type="nucleotide sequence ID" value="NZ_PVTH01000005.1"/>
</dbReference>
<evidence type="ECO:0000256" key="1">
    <source>
        <dbReference type="ARBA" id="ARBA00022801"/>
    </source>
</evidence>
<evidence type="ECO:0000259" key="3">
    <source>
        <dbReference type="PROSITE" id="PS50966"/>
    </source>
</evidence>
<dbReference type="PANTHER" id="PTHR10799">
    <property type="entry name" value="SNF2/RAD54 HELICASE FAMILY"/>
    <property type="match status" value="1"/>
</dbReference>
<dbReference type="SUPFAM" id="SSF52540">
    <property type="entry name" value="P-loop containing nucleoside triphosphate hydrolases"/>
    <property type="match status" value="2"/>
</dbReference>
<dbReference type="InterPro" id="IPR049730">
    <property type="entry name" value="SNF2/RAD54-like_C"/>
</dbReference>
<dbReference type="Pfam" id="PF00271">
    <property type="entry name" value="Helicase_C"/>
    <property type="match status" value="1"/>
</dbReference>
<dbReference type="InterPro" id="IPR001650">
    <property type="entry name" value="Helicase_C-like"/>
</dbReference>
<dbReference type="Gene3D" id="3.40.50.10810">
    <property type="entry name" value="Tandem AAA-ATPase domain"/>
    <property type="match status" value="1"/>
</dbReference>
<keyword evidence="6" id="KW-0067">ATP-binding</keyword>
<dbReference type="InterPro" id="IPR027417">
    <property type="entry name" value="P-loop_NTPase"/>
</dbReference>
<feature type="domain" description="Helicase C-terminal" evidence="5">
    <location>
        <begin position="966"/>
        <end position="1121"/>
    </location>
</feature>
<proteinExistence type="predicted"/>
<evidence type="ECO:0000259" key="5">
    <source>
        <dbReference type="PROSITE" id="PS51194"/>
    </source>
</evidence>
<accession>A0A2T0U4P1</accession>
<evidence type="ECO:0000256" key="2">
    <source>
        <dbReference type="PROSITE-ProRule" id="PRU00325"/>
    </source>
</evidence>
<name>A0A2T0U4P1_9SPHI</name>
<dbReference type="SMART" id="SM00490">
    <property type="entry name" value="HELICc"/>
    <property type="match status" value="1"/>
</dbReference>
<sequence>MQNKNNGQLNIIPDGQGTYLLKGVGLPDLHASNISRLYKGSESDLTDHVLPYPKYILVDEGSFSYHHAPEIHVEVSQNKEGLSLKCSCMASLLDCCYHQIQALLSLIDRTDYRVFFDIDLRHIKLQRFAEDFGLEKEQELERFFHMEFSNGKLTIKPTLQNLLPVSSTHLQTYQTLFKHFTPDISAKLNESASIQRIAVFKRHKYYGHLLVELLEASLTKEGKVKNPLKPLSPLEMIWETNQADEIKFYSALSKFQNNIDPGISQTTIRCLKAIVKNPLELPFYLHDSDISENVGSSSLLPVRISKHTVKDISLTIQQKNQFYELSGSLLIDGIPRDIVTLTIKHSCFVLSEDALYLIEDQNTLDIINFLKKRGNNPLIHRSRFSDFRKSVLEKQEERIPIAYTFIPEASDRQKAEAGFDTELEKIIFLSDFGQHVMVIPVIRYAEVEIPVRSQKQIFGQDKKGNPFLVQRNHEAELQFISLLIKQHPSLEEQLDNGLQYFDIHKRHFLNEDWFLPVFEEWRRLGITILGFNEITGNTLNAHTINVSVKVLSGINWFNSLIKVSFGKKQASLKHIHKAIRSKTKYVQLDDETRGILPQEWIEKFSAYFNAGEILDHETLRIARTNFDTVAELYEEPWFSTDTKREINYLQERFANFSGIYPVEVPQDIKTDLREYQKNGLNWLNFLDDLNFGGCLADDMGLGKTIQIIAFILLQKAKTGRNTNLLVVPTSVLFNWSAEVEKFAPSLSLLTFYGPNRKKDSRDFDQYDIILTSYGTMVSDISTLKKFCFNYVFLDESQNIKNPGSQRHKAATQLQSRNRVAITGTPIENNTFDLYGQLSFACPGLLGNKQYFKDIYSTPIDKFKVSKRANELRERIKPFILRRTKEQVAAELPEKTEMVVYCEMNEEQRKVYAAYEKEFREFISALDEQELPKNSVHILKGLTMLRQICNSPELLKGTRVKGDSSCKIDELLEQIESKAPAHKILVFSQFVGMLDLIKRELNKRGMKHAYLTGQTRNRRAEVESFENDPEIRVFLISLKAGGTGLNLTAADYVYLVDPWWNPAVENQAIDRCHRIGQKNNIVAVRLICKDTIEEKIMDLQASKKGLANDLIKADGPGLKSLKKTDLLSLL</sequence>
<dbReference type="GO" id="GO:0008270">
    <property type="term" value="F:zinc ion binding"/>
    <property type="evidence" value="ECO:0007669"/>
    <property type="project" value="UniProtKB-KW"/>
</dbReference>
<dbReference type="Proteomes" id="UP000238034">
    <property type="component" value="Unassembled WGS sequence"/>
</dbReference>
<comment type="caution">
    <text evidence="6">The sequence shown here is derived from an EMBL/GenBank/DDBJ whole genome shotgun (WGS) entry which is preliminary data.</text>
</comment>
<dbReference type="PROSITE" id="PS50966">
    <property type="entry name" value="ZF_SWIM"/>
    <property type="match status" value="1"/>
</dbReference>
<keyword evidence="2" id="KW-0863">Zinc-finger</keyword>
<dbReference type="InterPro" id="IPR000330">
    <property type="entry name" value="SNF2_N"/>
</dbReference>
<keyword evidence="2" id="KW-0479">Metal-binding</keyword>
<organism evidence="6 7">
    <name type="scientific">Arcticibacter pallidicorallinus</name>
    <dbReference type="NCBI Taxonomy" id="1259464"/>
    <lineage>
        <taxon>Bacteria</taxon>
        <taxon>Pseudomonadati</taxon>
        <taxon>Bacteroidota</taxon>
        <taxon>Sphingobacteriia</taxon>
        <taxon>Sphingobacteriales</taxon>
        <taxon>Sphingobacteriaceae</taxon>
        <taxon>Arcticibacter</taxon>
    </lineage>
</organism>
<dbReference type="EMBL" id="PVTH01000005">
    <property type="protein sequence ID" value="PRY52854.1"/>
    <property type="molecule type" value="Genomic_DNA"/>
</dbReference>
<evidence type="ECO:0000259" key="4">
    <source>
        <dbReference type="PROSITE" id="PS51192"/>
    </source>
</evidence>
<protein>
    <submittedName>
        <fullName evidence="6">SNF2 family DNA or RNA helicase</fullName>
    </submittedName>
</protein>
<dbReference type="AlphaFoldDB" id="A0A2T0U4P1"/>
<dbReference type="CDD" id="cd18793">
    <property type="entry name" value="SF2_C_SNF"/>
    <property type="match status" value="1"/>
</dbReference>
<evidence type="ECO:0000313" key="7">
    <source>
        <dbReference type="Proteomes" id="UP000238034"/>
    </source>
</evidence>
<keyword evidence="2" id="KW-0862">Zinc</keyword>
<evidence type="ECO:0000313" key="6">
    <source>
        <dbReference type="EMBL" id="PRY52854.1"/>
    </source>
</evidence>
<keyword evidence="6" id="KW-0547">Nucleotide-binding</keyword>
<dbReference type="InterPro" id="IPR014001">
    <property type="entry name" value="Helicase_ATP-bd"/>
</dbReference>
<dbReference type="InterPro" id="IPR007527">
    <property type="entry name" value="Znf_SWIM"/>
</dbReference>
<dbReference type="PROSITE" id="PS51194">
    <property type="entry name" value="HELICASE_CTER"/>
    <property type="match status" value="1"/>
</dbReference>
<keyword evidence="1" id="KW-0378">Hydrolase</keyword>
<dbReference type="PROSITE" id="PS51192">
    <property type="entry name" value="HELICASE_ATP_BIND_1"/>
    <property type="match status" value="1"/>
</dbReference>
<feature type="domain" description="Helicase ATP-binding" evidence="4">
    <location>
        <begin position="684"/>
        <end position="843"/>
    </location>
</feature>
<keyword evidence="7" id="KW-1185">Reference proteome</keyword>
<dbReference type="GO" id="GO:0005524">
    <property type="term" value="F:ATP binding"/>
    <property type="evidence" value="ECO:0007669"/>
    <property type="project" value="InterPro"/>
</dbReference>
<dbReference type="Pfam" id="PF00176">
    <property type="entry name" value="SNF2-rel_dom"/>
    <property type="match status" value="1"/>
</dbReference>
<dbReference type="OrthoDB" id="9760715at2"/>
<dbReference type="GO" id="GO:0016787">
    <property type="term" value="F:hydrolase activity"/>
    <property type="evidence" value="ECO:0007669"/>
    <property type="project" value="UniProtKB-KW"/>
</dbReference>
<reference evidence="6 7" key="1">
    <citation type="submission" date="2018-03" db="EMBL/GenBank/DDBJ databases">
        <title>Genomic Encyclopedia of Type Strains, Phase III (KMG-III): the genomes of soil and plant-associated and newly described type strains.</title>
        <authorList>
            <person name="Whitman W."/>
        </authorList>
    </citation>
    <scope>NUCLEOTIDE SEQUENCE [LARGE SCALE GENOMIC DNA]</scope>
    <source>
        <strain evidence="6 7">CGMCC 1.9313</strain>
    </source>
</reference>
<dbReference type="CDD" id="cd18012">
    <property type="entry name" value="DEXQc_arch_SWI2_SNF2"/>
    <property type="match status" value="1"/>
</dbReference>
<dbReference type="Gene3D" id="3.40.50.300">
    <property type="entry name" value="P-loop containing nucleotide triphosphate hydrolases"/>
    <property type="match status" value="1"/>
</dbReference>
<keyword evidence="6" id="KW-0347">Helicase</keyword>
<dbReference type="GO" id="GO:0004386">
    <property type="term" value="F:helicase activity"/>
    <property type="evidence" value="ECO:0007669"/>
    <property type="project" value="UniProtKB-KW"/>
</dbReference>
<gene>
    <name evidence="6" type="ORF">B0I27_105324</name>
</gene>
<dbReference type="SMART" id="SM00487">
    <property type="entry name" value="DEXDc"/>
    <property type="match status" value="1"/>
</dbReference>